<comment type="caution">
    <text evidence="1">The sequence shown here is derived from an EMBL/GenBank/DDBJ whole genome shotgun (WGS) entry which is preliminary data.</text>
</comment>
<evidence type="ECO:0000313" key="1">
    <source>
        <dbReference type="EMBL" id="KKM14564.1"/>
    </source>
</evidence>
<gene>
    <name evidence="1" type="ORF">LCGC14_1704790</name>
</gene>
<organism evidence="1">
    <name type="scientific">marine sediment metagenome</name>
    <dbReference type="NCBI Taxonomy" id="412755"/>
    <lineage>
        <taxon>unclassified sequences</taxon>
        <taxon>metagenomes</taxon>
        <taxon>ecological metagenomes</taxon>
    </lineage>
</organism>
<proteinExistence type="predicted"/>
<dbReference type="EMBL" id="LAZR01015117">
    <property type="protein sequence ID" value="KKM14564.1"/>
    <property type="molecule type" value="Genomic_DNA"/>
</dbReference>
<reference evidence="1" key="1">
    <citation type="journal article" date="2015" name="Nature">
        <title>Complex archaea that bridge the gap between prokaryotes and eukaryotes.</title>
        <authorList>
            <person name="Spang A."/>
            <person name="Saw J.H."/>
            <person name="Jorgensen S.L."/>
            <person name="Zaremba-Niedzwiedzka K."/>
            <person name="Martijn J."/>
            <person name="Lind A.E."/>
            <person name="van Eijk R."/>
            <person name="Schleper C."/>
            <person name="Guy L."/>
            <person name="Ettema T.J."/>
        </authorList>
    </citation>
    <scope>NUCLEOTIDE SEQUENCE</scope>
</reference>
<sequence length="140" mass="16292">PNIDKAHKLRDEFKYDGAIKNYNEAMQIALNLTDKNLKSKKVRDIRRYINEVKVAIIKSTILALGTKFGRLEVKEVAEECGEDEELIVTTVKEMIEGNEIYAKYFDSSRAVAFNLQANIDEIDNLMDKYKQWEKEEKDKI</sequence>
<feature type="non-terminal residue" evidence="1">
    <location>
        <position position="1"/>
    </location>
</feature>
<protein>
    <recommendedName>
        <fullName evidence="2">PCI domain-containing protein</fullName>
    </recommendedName>
</protein>
<accession>A0A0F9I4I1</accession>
<dbReference type="AlphaFoldDB" id="A0A0F9I4I1"/>
<evidence type="ECO:0008006" key="2">
    <source>
        <dbReference type="Google" id="ProtNLM"/>
    </source>
</evidence>
<name>A0A0F9I4I1_9ZZZZ</name>